<name>A0A3B9GZV0_9PROT</name>
<evidence type="ECO:0000259" key="4">
    <source>
        <dbReference type="Pfam" id="PF00535"/>
    </source>
</evidence>
<evidence type="ECO:0000256" key="2">
    <source>
        <dbReference type="ARBA" id="ARBA00022676"/>
    </source>
</evidence>
<dbReference type="EMBL" id="DMAN01000280">
    <property type="protein sequence ID" value="HAE27973.1"/>
    <property type="molecule type" value="Genomic_DNA"/>
</dbReference>
<dbReference type="Pfam" id="PF00535">
    <property type="entry name" value="Glycos_transf_2"/>
    <property type="match status" value="1"/>
</dbReference>
<dbReference type="Proteomes" id="UP000259610">
    <property type="component" value="Unassembled WGS sequence"/>
</dbReference>
<keyword evidence="3 5" id="KW-0808">Transferase</keyword>
<organism evidence="5 6">
    <name type="scientific">Hyphomonas adhaerens</name>
    <dbReference type="NCBI Taxonomy" id="81029"/>
    <lineage>
        <taxon>Bacteria</taxon>
        <taxon>Pseudomonadati</taxon>
        <taxon>Pseudomonadota</taxon>
        <taxon>Alphaproteobacteria</taxon>
        <taxon>Hyphomonadales</taxon>
        <taxon>Hyphomonadaceae</taxon>
        <taxon>Hyphomonas</taxon>
    </lineage>
</organism>
<dbReference type="AlphaFoldDB" id="A0A3B9GZV0"/>
<accession>A0A3B9GZV0</accession>
<keyword evidence="2" id="KW-0328">Glycosyltransferase</keyword>
<evidence type="ECO:0000256" key="1">
    <source>
        <dbReference type="ARBA" id="ARBA00006739"/>
    </source>
</evidence>
<dbReference type="SUPFAM" id="SSF53448">
    <property type="entry name" value="Nucleotide-diphospho-sugar transferases"/>
    <property type="match status" value="1"/>
</dbReference>
<comment type="caution">
    <text evidence="5">The sequence shown here is derived from an EMBL/GenBank/DDBJ whole genome shotgun (WGS) entry which is preliminary data.</text>
</comment>
<dbReference type="InterPro" id="IPR001173">
    <property type="entry name" value="Glyco_trans_2-like"/>
</dbReference>
<gene>
    <name evidence="5" type="ORF">DCG58_12490</name>
</gene>
<comment type="similarity">
    <text evidence="1">Belongs to the glycosyltransferase 2 family.</text>
</comment>
<dbReference type="GO" id="GO:0016757">
    <property type="term" value="F:glycosyltransferase activity"/>
    <property type="evidence" value="ECO:0007669"/>
    <property type="project" value="UniProtKB-KW"/>
</dbReference>
<dbReference type="InterPro" id="IPR029044">
    <property type="entry name" value="Nucleotide-diphossugar_trans"/>
</dbReference>
<dbReference type="Gene3D" id="3.90.550.10">
    <property type="entry name" value="Spore Coat Polysaccharide Biosynthesis Protein SpsA, Chain A"/>
    <property type="match status" value="1"/>
</dbReference>
<sequence length="368" mass="41909">MPSRRYGRPAQNSQRIPVHGPASLRRTQNMLNAAPNDQTLVTIIVSPRERFEQATMSLNAVFDTADLPFRMIYVDGGSPKAISDELKANVESQGHTFIRRPGYVTPNDARNIALPLVDTPYVVFIDNDVVFSEGWLSALVNCAEETGAGLVTPTILVGPASRMPNLKIHHAGGILKFTETEQGRDMYRRHGFEHESYLEKKDELVRKESDSTEFHVVLARREMLEDIGPFDPKLVGFTDEIDMAFKAKETGWTIWYEPTSVVAYAVGKKLTWREIPYFCLRWNSARCMKAERYFYKKWNLVPEFSRQRGFLRDHRRHAFPFKGLQKVAGWRITVTFTTLLCETIALFTSIRFLKPDMSPAPVSSAVAD</sequence>
<evidence type="ECO:0000313" key="5">
    <source>
        <dbReference type="EMBL" id="HAE27973.1"/>
    </source>
</evidence>
<dbReference type="PANTHER" id="PTHR43179">
    <property type="entry name" value="RHAMNOSYLTRANSFERASE WBBL"/>
    <property type="match status" value="1"/>
</dbReference>
<dbReference type="PANTHER" id="PTHR43179:SF12">
    <property type="entry name" value="GALACTOFURANOSYLTRANSFERASE GLFT2"/>
    <property type="match status" value="1"/>
</dbReference>
<evidence type="ECO:0000313" key="6">
    <source>
        <dbReference type="Proteomes" id="UP000259610"/>
    </source>
</evidence>
<protein>
    <submittedName>
        <fullName evidence="5">Glycosyltransferase</fullName>
    </submittedName>
</protein>
<evidence type="ECO:0000256" key="3">
    <source>
        <dbReference type="ARBA" id="ARBA00022679"/>
    </source>
</evidence>
<proteinExistence type="inferred from homology"/>
<reference evidence="5 6" key="1">
    <citation type="journal article" date="2018" name="Nat. Biotechnol.">
        <title>A standardized bacterial taxonomy based on genome phylogeny substantially revises the tree of life.</title>
        <authorList>
            <person name="Parks D.H."/>
            <person name="Chuvochina M."/>
            <person name="Waite D.W."/>
            <person name="Rinke C."/>
            <person name="Skarshewski A."/>
            <person name="Chaumeil P.A."/>
            <person name="Hugenholtz P."/>
        </authorList>
    </citation>
    <scope>NUCLEOTIDE SEQUENCE [LARGE SCALE GENOMIC DNA]</scope>
    <source>
        <strain evidence="5">UBA8733</strain>
    </source>
</reference>
<feature type="domain" description="Glycosyltransferase 2-like" evidence="4">
    <location>
        <begin position="57"/>
        <end position="178"/>
    </location>
</feature>